<evidence type="ECO:0000313" key="2">
    <source>
        <dbReference type="EMBL" id="CAB3977258.1"/>
    </source>
</evidence>
<evidence type="ECO:0000313" key="3">
    <source>
        <dbReference type="Proteomes" id="UP001152795"/>
    </source>
</evidence>
<reference evidence="2" key="1">
    <citation type="submission" date="2020-04" db="EMBL/GenBank/DDBJ databases">
        <authorList>
            <person name="Alioto T."/>
            <person name="Alioto T."/>
            <person name="Gomez Garrido J."/>
        </authorList>
    </citation>
    <scope>NUCLEOTIDE SEQUENCE</scope>
    <source>
        <strain evidence="2">A484AB</strain>
    </source>
</reference>
<feature type="region of interest" description="Disordered" evidence="1">
    <location>
        <begin position="85"/>
        <end position="112"/>
    </location>
</feature>
<sequence length="124" mass="14133">MVQPGQRQRHNFKINPGIFPDATRRRPRRSRQYGGTVAPPTGQKPPGLRIGDILQNAVASAVLKGQNVVKRKTRKVKSYTLERKKQVERMKERQRRGATQKGGRIASGGRKPINHMPVVYQYHQ</sequence>
<comment type="caution">
    <text evidence="2">The sequence shown here is derived from an EMBL/GenBank/DDBJ whole genome shotgun (WGS) entry which is preliminary data.</text>
</comment>
<organism evidence="2 3">
    <name type="scientific">Paramuricea clavata</name>
    <name type="common">Red gorgonian</name>
    <name type="synonym">Violescent sea-whip</name>
    <dbReference type="NCBI Taxonomy" id="317549"/>
    <lineage>
        <taxon>Eukaryota</taxon>
        <taxon>Metazoa</taxon>
        <taxon>Cnidaria</taxon>
        <taxon>Anthozoa</taxon>
        <taxon>Octocorallia</taxon>
        <taxon>Malacalcyonacea</taxon>
        <taxon>Plexauridae</taxon>
        <taxon>Paramuricea</taxon>
    </lineage>
</organism>
<proteinExistence type="predicted"/>
<keyword evidence="3" id="KW-1185">Reference proteome</keyword>
<name>A0A7D9H739_PARCT</name>
<accession>A0A7D9H739</accession>
<gene>
    <name evidence="2" type="ORF">PACLA_8A035455</name>
</gene>
<evidence type="ECO:0000256" key="1">
    <source>
        <dbReference type="SAM" id="MobiDB-lite"/>
    </source>
</evidence>
<dbReference type="Proteomes" id="UP001152795">
    <property type="component" value="Unassembled WGS sequence"/>
</dbReference>
<protein>
    <submittedName>
        <fullName evidence="2">Uncharacterized protein</fullName>
    </submittedName>
</protein>
<dbReference type="EMBL" id="CACRXK020000039">
    <property type="protein sequence ID" value="CAB3977258.1"/>
    <property type="molecule type" value="Genomic_DNA"/>
</dbReference>
<dbReference type="AlphaFoldDB" id="A0A7D9H739"/>
<feature type="region of interest" description="Disordered" evidence="1">
    <location>
        <begin position="1"/>
        <end position="47"/>
    </location>
</feature>